<feature type="compositionally biased region" description="Low complexity" evidence="1">
    <location>
        <begin position="289"/>
        <end position="308"/>
    </location>
</feature>
<feature type="compositionally biased region" description="Basic and acidic residues" evidence="1">
    <location>
        <begin position="317"/>
        <end position="327"/>
    </location>
</feature>
<feature type="region of interest" description="Disordered" evidence="1">
    <location>
        <begin position="289"/>
        <end position="370"/>
    </location>
</feature>
<feature type="compositionally biased region" description="Low complexity" evidence="1">
    <location>
        <begin position="1"/>
        <end position="13"/>
    </location>
</feature>
<protein>
    <submittedName>
        <fullName evidence="2">Uncharacterized protein</fullName>
    </submittedName>
</protein>
<evidence type="ECO:0000256" key="1">
    <source>
        <dbReference type="SAM" id="MobiDB-lite"/>
    </source>
</evidence>
<feature type="compositionally biased region" description="Low complexity" evidence="1">
    <location>
        <begin position="207"/>
        <end position="235"/>
    </location>
</feature>
<accession>A0A6V7PP62</accession>
<reference evidence="2" key="1">
    <citation type="submission" date="2020-07" db="EMBL/GenBank/DDBJ databases">
        <authorList>
            <person name="Lin J."/>
        </authorList>
    </citation>
    <scope>NUCLEOTIDE SEQUENCE</scope>
</reference>
<organism evidence="2">
    <name type="scientific">Ananas comosus var. bracteatus</name>
    <name type="common">red pineapple</name>
    <dbReference type="NCBI Taxonomy" id="296719"/>
    <lineage>
        <taxon>Eukaryota</taxon>
        <taxon>Viridiplantae</taxon>
        <taxon>Streptophyta</taxon>
        <taxon>Embryophyta</taxon>
        <taxon>Tracheophyta</taxon>
        <taxon>Spermatophyta</taxon>
        <taxon>Magnoliopsida</taxon>
        <taxon>Liliopsida</taxon>
        <taxon>Poales</taxon>
        <taxon>Bromeliaceae</taxon>
        <taxon>Bromelioideae</taxon>
        <taxon>Ananas</taxon>
    </lineage>
</organism>
<sequence>MSTHRALPHLLPLPRRRHRAPPPSFIELRRPSPPPRSLRALELSVPRPLPPLLADLSYPSAVEDVASRRPQPLRADPYACRGHACSSSAAPLPPPRLPCTRAATRSPALHRFPAHESRRASPCLLWLPCARAHRSRRDALELLELSCARAPRLRRHPHLPRPDRGRAHQYLQRHPPRVRRNARMKQQPHGAVVVLNSSSSTESRCVLDSSAPPAAESPLPSSTLSSNPMESSSTAAVLDSSSSAMSSPPLPSFTELCLVFLVVGSCGAQSVELHRVRCRPRLEAAPPAADLPEAAPLAADPPEATPPAAGRPKSRRSSTESRCRPRLEAAPPAADSLEAAPPAADPPEAAPPAANSSMPMPNRRHELLVI</sequence>
<feature type="compositionally biased region" description="Basic residues" evidence="1">
    <location>
        <begin position="174"/>
        <end position="183"/>
    </location>
</feature>
<evidence type="ECO:0000313" key="2">
    <source>
        <dbReference type="EMBL" id="CAD1832640.1"/>
    </source>
</evidence>
<feature type="compositionally biased region" description="Low complexity" evidence="1">
    <location>
        <begin position="328"/>
        <end position="342"/>
    </location>
</feature>
<feature type="region of interest" description="Disordered" evidence="1">
    <location>
        <begin position="154"/>
        <end position="235"/>
    </location>
</feature>
<gene>
    <name evidence="2" type="ORF">CB5_LOCUS15851</name>
</gene>
<feature type="compositionally biased region" description="Low complexity" evidence="1">
    <location>
        <begin position="351"/>
        <end position="361"/>
    </location>
</feature>
<dbReference type="AlphaFoldDB" id="A0A6V7PP62"/>
<feature type="region of interest" description="Disordered" evidence="1">
    <location>
        <begin position="1"/>
        <end position="33"/>
    </location>
</feature>
<name>A0A6V7PP62_ANACO</name>
<dbReference type="EMBL" id="LR862150">
    <property type="protein sequence ID" value="CAD1832640.1"/>
    <property type="molecule type" value="Genomic_DNA"/>
</dbReference>
<proteinExistence type="predicted"/>